<reference evidence="1 2" key="1">
    <citation type="journal article" date="2022" name="Nat. Plants">
        <title>Genomes of leafy and leafless Platanthera orchids illuminate the evolution of mycoheterotrophy.</title>
        <authorList>
            <person name="Li M.H."/>
            <person name="Liu K.W."/>
            <person name="Li Z."/>
            <person name="Lu H.C."/>
            <person name="Ye Q.L."/>
            <person name="Zhang D."/>
            <person name="Wang J.Y."/>
            <person name="Li Y.F."/>
            <person name="Zhong Z.M."/>
            <person name="Liu X."/>
            <person name="Yu X."/>
            <person name="Liu D.K."/>
            <person name="Tu X.D."/>
            <person name="Liu B."/>
            <person name="Hao Y."/>
            <person name="Liao X.Y."/>
            <person name="Jiang Y.T."/>
            <person name="Sun W.H."/>
            <person name="Chen J."/>
            <person name="Chen Y.Q."/>
            <person name="Ai Y."/>
            <person name="Zhai J.W."/>
            <person name="Wu S.S."/>
            <person name="Zhou Z."/>
            <person name="Hsiao Y.Y."/>
            <person name="Wu W.L."/>
            <person name="Chen Y.Y."/>
            <person name="Lin Y.F."/>
            <person name="Hsu J.L."/>
            <person name="Li C.Y."/>
            <person name="Wang Z.W."/>
            <person name="Zhao X."/>
            <person name="Zhong W.Y."/>
            <person name="Ma X.K."/>
            <person name="Ma L."/>
            <person name="Huang J."/>
            <person name="Chen G.Z."/>
            <person name="Huang M.Z."/>
            <person name="Huang L."/>
            <person name="Peng D.H."/>
            <person name="Luo Y.B."/>
            <person name="Zou S.Q."/>
            <person name="Chen S.P."/>
            <person name="Lan S."/>
            <person name="Tsai W.C."/>
            <person name="Van de Peer Y."/>
            <person name="Liu Z.J."/>
        </authorList>
    </citation>
    <scope>NUCLEOTIDE SEQUENCE [LARGE SCALE GENOMIC DNA]</scope>
    <source>
        <strain evidence="1">Lor288</strain>
    </source>
</reference>
<organism evidence="1 2">
    <name type="scientific">Platanthera guangdongensis</name>
    <dbReference type="NCBI Taxonomy" id="2320717"/>
    <lineage>
        <taxon>Eukaryota</taxon>
        <taxon>Viridiplantae</taxon>
        <taxon>Streptophyta</taxon>
        <taxon>Embryophyta</taxon>
        <taxon>Tracheophyta</taxon>
        <taxon>Spermatophyta</taxon>
        <taxon>Magnoliopsida</taxon>
        <taxon>Liliopsida</taxon>
        <taxon>Asparagales</taxon>
        <taxon>Orchidaceae</taxon>
        <taxon>Orchidoideae</taxon>
        <taxon>Orchideae</taxon>
        <taxon>Orchidinae</taxon>
        <taxon>Platanthera</taxon>
    </lineage>
</organism>
<name>A0ABR2MF91_9ASPA</name>
<gene>
    <name evidence="1" type="primary">HSFA2B</name>
    <name evidence="1" type="ORF">KSP40_PGU015560</name>
</gene>
<evidence type="ECO:0000313" key="2">
    <source>
        <dbReference type="Proteomes" id="UP001412067"/>
    </source>
</evidence>
<dbReference type="EMBL" id="JBBWWR010000008">
    <property type="protein sequence ID" value="KAK8962658.1"/>
    <property type="molecule type" value="Genomic_DNA"/>
</dbReference>
<proteinExistence type="predicted"/>
<keyword evidence="2" id="KW-1185">Reference proteome</keyword>
<dbReference type="Proteomes" id="UP001412067">
    <property type="component" value="Unassembled WGS sequence"/>
</dbReference>
<protein>
    <submittedName>
        <fullName evidence="1">Heat stress transcription factor A-2b</fullName>
    </submittedName>
</protein>
<evidence type="ECO:0000313" key="1">
    <source>
        <dbReference type="EMBL" id="KAK8962658.1"/>
    </source>
</evidence>
<comment type="caution">
    <text evidence="1">The sequence shown here is derived from an EMBL/GenBank/DDBJ whole genome shotgun (WGS) entry which is preliminary data.</text>
</comment>
<sequence length="120" mass="13621">MSRGQKNSKARIQAMMEKLQGLEHKQQHMITFLAAAIQNPSFLHELAELQINRRDVEQAISKRREWFIDTVSSQQIQEPEAIFDLVGDKQLHGHEISVLDDTTLGIGAVDELKNASKKES</sequence>
<accession>A0ABR2MF91</accession>